<dbReference type="Proteomes" id="UP000243006">
    <property type="component" value="Unassembled WGS sequence"/>
</dbReference>
<organism evidence="1 2">
    <name type="scientific">Trichinella nativa</name>
    <dbReference type="NCBI Taxonomy" id="6335"/>
    <lineage>
        <taxon>Eukaryota</taxon>
        <taxon>Metazoa</taxon>
        <taxon>Ecdysozoa</taxon>
        <taxon>Nematoda</taxon>
        <taxon>Enoplea</taxon>
        <taxon>Dorylaimia</taxon>
        <taxon>Trichinellida</taxon>
        <taxon>Trichinellidae</taxon>
        <taxon>Trichinella</taxon>
    </lineage>
</organism>
<reference evidence="1 2" key="1">
    <citation type="submission" date="2015-04" db="EMBL/GenBank/DDBJ databases">
        <title>Draft genome of the roundworm Trichinella nativa.</title>
        <authorList>
            <person name="Mitreva M."/>
        </authorList>
    </citation>
    <scope>NUCLEOTIDE SEQUENCE [LARGE SCALE GENOMIC DNA]</scope>
    <source>
        <strain evidence="1 2">ISS45</strain>
    </source>
</reference>
<name>A0A1Y3E9V1_9BILA</name>
<sequence length="60" mass="6792">MPVFNESTSPTNTTAEDAIHSVNNVLNSLKDVIGIIDDTQKIFRKTRIPMFNNYTTFMKA</sequence>
<accession>A0A1Y3E9V1</accession>
<proteinExistence type="predicted"/>
<protein>
    <submittedName>
        <fullName evidence="1">Uncharacterized protein</fullName>
    </submittedName>
</protein>
<evidence type="ECO:0000313" key="2">
    <source>
        <dbReference type="Proteomes" id="UP000243006"/>
    </source>
</evidence>
<dbReference type="EMBL" id="LVZM01019561">
    <property type="protein sequence ID" value="OUC41805.1"/>
    <property type="molecule type" value="Genomic_DNA"/>
</dbReference>
<comment type="caution">
    <text evidence="1">The sequence shown here is derived from an EMBL/GenBank/DDBJ whole genome shotgun (WGS) entry which is preliminary data.</text>
</comment>
<dbReference type="AlphaFoldDB" id="A0A1Y3E9V1"/>
<gene>
    <name evidence="1" type="ORF">D917_10683</name>
</gene>
<evidence type="ECO:0000313" key="1">
    <source>
        <dbReference type="EMBL" id="OUC41805.1"/>
    </source>
</evidence>